<organism evidence="1 2">
    <name type="scientific">Ciona intestinalis</name>
    <name type="common">Transparent sea squirt</name>
    <name type="synonym">Ascidia intestinalis</name>
    <dbReference type="NCBI Taxonomy" id="7719"/>
    <lineage>
        <taxon>Eukaryota</taxon>
        <taxon>Metazoa</taxon>
        <taxon>Chordata</taxon>
        <taxon>Tunicata</taxon>
        <taxon>Ascidiacea</taxon>
        <taxon>Phlebobranchia</taxon>
        <taxon>Cionidae</taxon>
        <taxon>Ciona</taxon>
    </lineage>
</organism>
<proteinExistence type="predicted"/>
<dbReference type="Proteomes" id="UP000008144">
    <property type="component" value="Chromosome 5"/>
</dbReference>
<name>H2Y2P1_CIOIN</name>
<sequence>MNLAISSVAIVTPTIPKFCIEPLLLPTVLPAGKSWLLGYSQPQMTSKRLICEDDYCTLSKRNMGSTVFKSGNKHDWGAMRRIRKLLSMAVSYV</sequence>
<reference evidence="1" key="3">
    <citation type="submission" date="2025-08" db="UniProtKB">
        <authorList>
            <consortium name="Ensembl"/>
        </authorList>
    </citation>
    <scope>IDENTIFICATION</scope>
</reference>
<dbReference type="EMBL" id="EAAA01002081">
    <property type="status" value="NOT_ANNOTATED_CDS"/>
    <property type="molecule type" value="Genomic_DNA"/>
</dbReference>
<keyword evidence="2" id="KW-1185">Reference proteome</keyword>
<accession>H2Y2P1</accession>
<dbReference type="AlphaFoldDB" id="H2Y2P1"/>
<protein>
    <submittedName>
        <fullName evidence="1">Uncharacterized protein</fullName>
    </submittedName>
</protein>
<evidence type="ECO:0000313" key="2">
    <source>
        <dbReference type="Proteomes" id="UP000008144"/>
    </source>
</evidence>
<dbReference type="Ensembl" id="ENSCINT00000031005.1">
    <property type="protein sequence ID" value="ENSCINP00000036176.1"/>
    <property type="gene ID" value="ENSCING00000023632.1"/>
</dbReference>
<reference evidence="1" key="2">
    <citation type="journal article" date="2008" name="Genome Biol.">
        <title>Improved genome assembly and evidence-based global gene model set for the chordate Ciona intestinalis: new insight into intron and operon populations.</title>
        <authorList>
            <person name="Satou Y."/>
            <person name="Mineta K."/>
            <person name="Ogasawara M."/>
            <person name="Sasakura Y."/>
            <person name="Shoguchi E."/>
            <person name="Ueno K."/>
            <person name="Yamada L."/>
            <person name="Matsumoto J."/>
            <person name="Wasserscheid J."/>
            <person name="Dewar K."/>
            <person name="Wiley G.B."/>
            <person name="Macmil S.L."/>
            <person name="Roe B.A."/>
            <person name="Zeller R.W."/>
            <person name="Hastings K.E."/>
            <person name="Lemaire P."/>
            <person name="Lindquist E."/>
            <person name="Endo T."/>
            <person name="Hotta K."/>
            <person name="Inaba K."/>
        </authorList>
    </citation>
    <scope>NUCLEOTIDE SEQUENCE [LARGE SCALE GENOMIC DNA]</scope>
    <source>
        <strain evidence="1">wild type</strain>
    </source>
</reference>
<evidence type="ECO:0000313" key="1">
    <source>
        <dbReference type="Ensembl" id="ENSCINP00000036176.1"/>
    </source>
</evidence>
<dbReference type="InParanoid" id="H2Y2P1"/>
<dbReference type="HOGENOM" id="CLU_2399001_0_0_1"/>
<reference evidence="2" key="1">
    <citation type="journal article" date="2002" name="Science">
        <title>The draft genome of Ciona intestinalis: insights into chordate and vertebrate origins.</title>
        <authorList>
            <person name="Dehal P."/>
            <person name="Satou Y."/>
            <person name="Campbell R.K."/>
            <person name="Chapman J."/>
            <person name="Degnan B."/>
            <person name="De Tomaso A."/>
            <person name="Davidson B."/>
            <person name="Di Gregorio A."/>
            <person name="Gelpke M."/>
            <person name="Goodstein D.M."/>
            <person name="Harafuji N."/>
            <person name="Hastings K.E."/>
            <person name="Ho I."/>
            <person name="Hotta K."/>
            <person name="Huang W."/>
            <person name="Kawashima T."/>
            <person name="Lemaire P."/>
            <person name="Martinez D."/>
            <person name="Meinertzhagen I.A."/>
            <person name="Necula S."/>
            <person name="Nonaka M."/>
            <person name="Putnam N."/>
            <person name="Rash S."/>
            <person name="Saiga H."/>
            <person name="Satake M."/>
            <person name="Terry A."/>
            <person name="Yamada L."/>
            <person name="Wang H.G."/>
            <person name="Awazu S."/>
            <person name="Azumi K."/>
            <person name="Boore J."/>
            <person name="Branno M."/>
            <person name="Chin-Bow S."/>
            <person name="DeSantis R."/>
            <person name="Doyle S."/>
            <person name="Francino P."/>
            <person name="Keys D.N."/>
            <person name="Haga S."/>
            <person name="Hayashi H."/>
            <person name="Hino K."/>
            <person name="Imai K.S."/>
            <person name="Inaba K."/>
            <person name="Kano S."/>
            <person name="Kobayashi K."/>
            <person name="Kobayashi M."/>
            <person name="Lee B.I."/>
            <person name="Makabe K.W."/>
            <person name="Manohar C."/>
            <person name="Matassi G."/>
            <person name="Medina M."/>
            <person name="Mochizuki Y."/>
            <person name="Mount S."/>
            <person name="Morishita T."/>
            <person name="Miura S."/>
            <person name="Nakayama A."/>
            <person name="Nishizaka S."/>
            <person name="Nomoto H."/>
            <person name="Ohta F."/>
            <person name="Oishi K."/>
            <person name="Rigoutsos I."/>
            <person name="Sano M."/>
            <person name="Sasaki A."/>
            <person name="Sasakura Y."/>
            <person name="Shoguchi E."/>
            <person name="Shin-i T."/>
            <person name="Spagnuolo A."/>
            <person name="Stainier D."/>
            <person name="Suzuki M.M."/>
            <person name="Tassy O."/>
            <person name="Takatori N."/>
            <person name="Tokuoka M."/>
            <person name="Yagi K."/>
            <person name="Yoshizaki F."/>
            <person name="Wada S."/>
            <person name="Zhang C."/>
            <person name="Hyatt P.D."/>
            <person name="Larimer F."/>
            <person name="Detter C."/>
            <person name="Doggett N."/>
            <person name="Glavina T."/>
            <person name="Hawkins T."/>
            <person name="Richardson P."/>
            <person name="Lucas S."/>
            <person name="Kohara Y."/>
            <person name="Levine M."/>
            <person name="Satoh N."/>
            <person name="Rokhsar D.S."/>
        </authorList>
    </citation>
    <scope>NUCLEOTIDE SEQUENCE [LARGE SCALE GENOMIC DNA]</scope>
</reference>
<reference evidence="1" key="4">
    <citation type="submission" date="2025-09" db="UniProtKB">
        <authorList>
            <consortium name="Ensembl"/>
        </authorList>
    </citation>
    <scope>IDENTIFICATION</scope>
</reference>